<evidence type="ECO:0000259" key="11">
    <source>
        <dbReference type="PROSITE" id="PS50928"/>
    </source>
</evidence>
<comment type="function">
    <text evidence="1">Part of the binding-protein-dependent transport system for glutamine; probably responsible for the translocation of the substrate across the membrane.</text>
</comment>
<dbReference type="CDD" id="cd06261">
    <property type="entry name" value="TM_PBP2"/>
    <property type="match status" value="1"/>
</dbReference>
<dbReference type="PANTHER" id="PTHR30614:SF20">
    <property type="entry name" value="GLUTAMINE TRANSPORT SYSTEM PERMEASE PROTEIN GLNP"/>
    <property type="match status" value="1"/>
</dbReference>
<evidence type="ECO:0000313" key="15">
    <source>
        <dbReference type="Proteomes" id="UP000295506"/>
    </source>
</evidence>
<dbReference type="Proteomes" id="UP000055611">
    <property type="component" value="Chromosome"/>
</dbReference>
<dbReference type="GO" id="GO:0006865">
    <property type="term" value="P:amino acid transport"/>
    <property type="evidence" value="ECO:0007669"/>
    <property type="project" value="UniProtKB-KW"/>
</dbReference>
<dbReference type="InterPro" id="IPR010065">
    <property type="entry name" value="AA_ABC_transptr_permease_3TM"/>
</dbReference>
<evidence type="ECO:0000313" key="14">
    <source>
        <dbReference type="Proteomes" id="UP000055611"/>
    </source>
</evidence>
<evidence type="ECO:0000256" key="10">
    <source>
        <dbReference type="RuleBase" id="RU363032"/>
    </source>
</evidence>
<dbReference type="AlphaFoldDB" id="A0A126QS17"/>
<dbReference type="PANTHER" id="PTHR30614">
    <property type="entry name" value="MEMBRANE COMPONENT OF AMINO ACID ABC TRANSPORTER"/>
    <property type="match status" value="1"/>
</dbReference>
<dbReference type="RefSeq" id="WP_078063826.1">
    <property type="nucleotide sequence ID" value="NZ_CP014206.1"/>
</dbReference>
<dbReference type="Pfam" id="PF00528">
    <property type="entry name" value="BPD_transp_1"/>
    <property type="match status" value="1"/>
</dbReference>
<evidence type="ECO:0000256" key="3">
    <source>
        <dbReference type="ARBA" id="ARBA00010072"/>
    </source>
</evidence>
<feature type="transmembrane region" description="Helical" evidence="10">
    <location>
        <begin position="20"/>
        <end position="47"/>
    </location>
</feature>
<evidence type="ECO:0000256" key="7">
    <source>
        <dbReference type="ARBA" id="ARBA00022970"/>
    </source>
</evidence>
<evidence type="ECO:0000313" key="12">
    <source>
        <dbReference type="EMBL" id="AMK12539.1"/>
    </source>
</evidence>
<evidence type="ECO:0000256" key="2">
    <source>
        <dbReference type="ARBA" id="ARBA00004429"/>
    </source>
</evidence>
<organism evidence="13 15">
    <name type="scientific">Pseudodesulfovibrio indicus</name>
    <dbReference type="NCBI Taxonomy" id="1716143"/>
    <lineage>
        <taxon>Bacteria</taxon>
        <taxon>Pseudomonadati</taxon>
        <taxon>Thermodesulfobacteriota</taxon>
        <taxon>Desulfovibrionia</taxon>
        <taxon>Desulfovibrionales</taxon>
        <taxon>Desulfovibrionaceae</taxon>
    </lineage>
</organism>
<dbReference type="KEGG" id="dej:AWY79_16240"/>
<evidence type="ECO:0000256" key="8">
    <source>
        <dbReference type="ARBA" id="ARBA00022989"/>
    </source>
</evidence>
<name>A0A126QS17_9BACT</name>
<protein>
    <submittedName>
        <fullName evidence="13">Amino acid ABC transporter membrane protein 1 (PAAT family)</fullName>
    </submittedName>
</protein>
<keyword evidence="9 10" id="KW-0472">Membrane</keyword>
<evidence type="ECO:0000256" key="6">
    <source>
        <dbReference type="ARBA" id="ARBA00022692"/>
    </source>
</evidence>
<sequence>MNASLDYTVVIDNLPLLIQGAGVTLAVALASITAGLAVGMAVCLGRLSGNRVLRGLMKVYISALRGIPILVMLMIVFYMLPLVGLEVPPVLAAILGLSLNSAAFQAEIFRGGFNSLPKGQLEAARALGMAETRILTRIVIPQVLLRVLPSLVNELIVLLKNTSLASTITVIELLRTSQQLVSSTYRPTEIYSAAALLYILMCFGLSVLGSSVRSRLSGHEEGAA</sequence>
<comment type="subcellular location">
    <subcellularLocation>
        <location evidence="2">Cell inner membrane</location>
        <topology evidence="2">Multi-pass membrane protein</topology>
    </subcellularLocation>
    <subcellularLocation>
        <location evidence="10">Cell membrane</location>
        <topology evidence="10">Multi-pass membrane protein</topology>
    </subcellularLocation>
</comment>
<feature type="transmembrane region" description="Helical" evidence="10">
    <location>
        <begin position="59"/>
        <end position="80"/>
    </location>
</feature>
<keyword evidence="4 10" id="KW-0813">Transport</keyword>
<dbReference type="SUPFAM" id="SSF161098">
    <property type="entry name" value="MetI-like"/>
    <property type="match status" value="1"/>
</dbReference>
<dbReference type="InterPro" id="IPR043429">
    <property type="entry name" value="ArtM/GltK/GlnP/TcyL/YhdX-like"/>
</dbReference>
<feature type="domain" description="ABC transmembrane type-1" evidence="11">
    <location>
        <begin position="21"/>
        <end position="209"/>
    </location>
</feature>
<evidence type="ECO:0000256" key="1">
    <source>
        <dbReference type="ARBA" id="ARBA00003159"/>
    </source>
</evidence>
<dbReference type="EMBL" id="CP014206">
    <property type="protein sequence ID" value="AMK12539.1"/>
    <property type="molecule type" value="Genomic_DNA"/>
</dbReference>
<keyword evidence="8 10" id="KW-1133">Transmembrane helix</keyword>
<evidence type="ECO:0000256" key="9">
    <source>
        <dbReference type="ARBA" id="ARBA00023136"/>
    </source>
</evidence>
<dbReference type="OrthoDB" id="3181282at2"/>
<dbReference type="InterPro" id="IPR035906">
    <property type="entry name" value="MetI-like_sf"/>
</dbReference>
<proteinExistence type="inferred from homology"/>
<keyword evidence="5" id="KW-1003">Cell membrane</keyword>
<keyword evidence="7" id="KW-0029">Amino-acid transport</keyword>
<dbReference type="InterPro" id="IPR000515">
    <property type="entry name" value="MetI-like"/>
</dbReference>
<evidence type="ECO:0000313" key="13">
    <source>
        <dbReference type="EMBL" id="TDT90849.1"/>
    </source>
</evidence>
<keyword evidence="14" id="KW-1185">Reference proteome</keyword>
<reference evidence="13 15" key="2">
    <citation type="submission" date="2019-03" db="EMBL/GenBank/DDBJ databases">
        <title>Genomic Encyclopedia of Type Strains, Phase IV (KMG-IV): sequencing the most valuable type-strain genomes for metagenomic binning, comparative biology and taxonomic classification.</title>
        <authorList>
            <person name="Goeker M."/>
        </authorList>
    </citation>
    <scope>NUCLEOTIDE SEQUENCE [LARGE SCALE GENOMIC DNA]</scope>
    <source>
        <strain evidence="13 15">DSM 101483</strain>
    </source>
</reference>
<dbReference type="PROSITE" id="PS50928">
    <property type="entry name" value="ABC_TM1"/>
    <property type="match status" value="1"/>
</dbReference>
<feature type="transmembrane region" description="Helical" evidence="10">
    <location>
        <begin position="190"/>
        <end position="208"/>
    </location>
</feature>
<dbReference type="NCBIfam" id="TIGR01726">
    <property type="entry name" value="HEQRo_perm_3TM"/>
    <property type="match status" value="1"/>
</dbReference>
<accession>A0A126QS17</accession>
<dbReference type="Proteomes" id="UP000295506">
    <property type="component" value="Unassembled WGS sequence"/>
</dbReference>
<dbReference type="GO" id="GO:0022857">
    <property type="term" value="F:transmembrane transporter activity"/>
    <property type="evidence" value="ECO:0007669"/>
    <property type="project" value="InterPro"/>
</dbReference>
<gene>
    <name evidence="12" type="ORF">AWY79_16240</name>
    <name evidence="13" type="ORF">EDC59_102282</name>
</gene>
<keyword evidence="6 10" id="KW-0812">Transmembrane</keyword>
<comment type="similarity">
    <text evidence="3">Belongs to the binding-protein-dependent transport system permease family. HisMQ subfamily.</text>
</comment>
<dbReference type="EMBL" id="SOBK01000002">
    <property type="protein sequence ID" value="TDT90849.1"/>
    <property type="molecule type" value="Genomic_DNA"/>
</dbReference>
<evidence type="ECO:0000256" key="5">
    <source>
        <dbReference type="ARBA" id="ARBA00022475"/>
    </source>
</evidence>
<dbReference type="GO" id="GO:0043190">
    <property type="term" value="C:ATP-binding cassette (ABC) transporter complex"/>
    <property type="evidence" value="ECO:0007669"/>
    <property type="project" value="InterPro"/>
</dbReference>
<reference evidence="12 14" key="1">
    <citation type="journal article" date="2016" name="Front. Microbiol.">
        <title>Genome Sequence of the Piezophilic, Mesophilic Sulfate-Reducing Bacterium Desulfovibrio indicus J2T.</title>
        <authorList>
            <person name="Cao J."/>
            <person name="Maignien L."/>
            <person name="Shao Z."/>
            <person name="Alain K."/>
            <person name="Jebbar M."/>
        </authorList>
    </citation>
    <scope>NUCLEOTIDE SEQUENCE [LARGE SCALE GENOMIC DNA]</scope>
    <source>
        <strain evidence="12 14">J2</strain>
    </source>
</reference>
<dbReference type="Gene3D" id="1.10.3720.10">
    <property type="entry name" value="MetI-like"/>
    <property type="match status" value="1"/>
</dbReference>
<evidence type="ECO:0000256" key="4">
    <source>
        <dbReference type="ARBA" id="ARBA00022448"/>
    </source>
</evidence>